<dbReference type="Pfam" id="PF13401">
    <property type="entry name" value="AAA_22"/>
    <property type="match status" value="1"/>
</dbReference>
<comment type="caution">
    <text evidence="2">The sequence shown here is derived from an EMBL/GenBank/DDBJ whole genome shotgun (WGS) entry which is preliminary data.</text>
</comment>
<evidence type="ECO:0000313" key="3">
    <source>
        <dbReference type="Proteomes" id="UP000327011"/>
    </source>
</evidence>
<name>A0A5J5K7N0_9ACTN</name>
<feature type="domain" description="ORC1/DEAH AAA+ ATPase" evidence="1">
    <location>
        <begin position="36"/>
        <end position="129"/>
    </location>
</feature>
<keyword evidence="3" id="KW-1185">Reference proteome</keyword>
<dbReference type="InterPro" id="IPR049945">
    <property type="entry name" value="AAA_22"/>
</dbReference>
<dbReference type="Proteomes" id="UP000327011">
    <property type="component" value="Unassembled WGS sequence"/>
</dbReference>
<evidence type="ECO:0000313" key="2">
    <source>
        <dbReference type="EMBL" id="KAA9380760.1"/>
    </source>
</evidence>
<dbReference type="PRINTS" id="PR00364">
    <property type="entry name" value="DISEASERSIST"/>
</dbReference>
<gene>
    <name evidence="2" type="ORF">F5972_06560</name>
</gene>
<sequence length="705" mass="77791">MTAPAGWRQEGNLPVELTSFVGRTRLLASLRQRLQESRLITVTGVGGVGKSRIALRLAHQVRRRFRDGVWYVDLARLQDPAMVYHTITAALGIADQSPREGSDTLAEWLAEREILLILDTCEHLVDACAQLTEHLLGTAPQLRILATSRRSLYSAGEHTVAVPPLSVPGEGPSENPFTNEAVELFGTRASAVVPDFAVDEDNVAAVAELCRRLDGIPLAIELAAVRLRTLSVEQILTLLADRFSLLAGASRTALPRHQTLRAAIGWSHELCEPAERLLWARLSVFAGDFDLEAARQVCAGDALPAGRILDVIIGLVDKSVLLSFATPAGQRYRLIDTLRQYGGEWLDKLRETQDLRRRHRDYYLQLAELSEHSWSGPRQVHWFSRMRQEHDNIRVALDYCLSTPGEERVGLELLSALWFLWVACGFAREGVVYLERALTASPTPSRERCKALWVLAYIRSAQGDMAGALAAAEQCSTDAVRVGDSGAVLLATKMQGTAAMLQGDAKKATALLGVAIEFHRGGRELNPGLLPAIVELSMVLLAQGEFEEAETLLTDCLQVCQERGELWLRSYAWYVTSLVHRETGRRDEALVACKEALRIKRRFHDVLGIVLCVDNLARLGLEAGEPERTATLLGAAQANWRTFGLPQFGSPFFTTEHEQCVKECKKLVGDAAYDEAYAAGARFSLGDLVEYALDDLDDLDDLPED</sequence>
<dbReference type="SUPFAM" id="SSF48452">
    <property type="entry name" value="TPR-like"/>
    <property type="match status" value="2"/>
</dbReference>
<dbReference type="PANTHER" id="PTHR47691">
    <property type="entry name" value="REGULATOR-RELATED"/>
    <property type="match status" value="1"/>
</dbReference>
<dbReference type="Gene3D" id="3.40.50.300">
    <property type="entry name" value="P-loop containing nucleotide triphosphate hydrolases"/>
    <property type="match status" value="1"/>
</dbReference>
<dbReference type="EMBL" id="VYTZ01000002">
    <property type="protein sequence ID" value="KAA9380760.1"/>
    <property type="molecule type" value="Genomic_DNA"/>
</dbReference>
<dbReference type="SUPFAM" id="SSF52540">
    <property type="entry name" value="P-loop containing nucleoside triphosphate hydrolases"/>
    <property type="match status" value="1"/>
</dbReference>
<reference evidence="2 3" key="1">
    <citation type="submission" date="2019-09" db="EMBL/GenBank/DDBJ databases">
        <title>Screening of Novel Bioactive Compounds from Soil-Associated.</title>
        <authorList>
            <person name="Gong X."/>
        </authorList>
    </citation>
    <scope>NUCLEOTIDE SEQUENCE [LARGE SCALE GENOMIC DNA]</scope>
    <source>
        <strain evidence="2 3">Gxj-6</strain>
    </source>
</reference>
<dbReference type="Pfam" id="PF13374">
    <property type="entry name" value="TPR_10"/>
    <property type="match status" value="1"/>
</dbReference>
<accession>A0A5J5K7N0</accession>
<proteinExistence type="predicted"/>
<dbReference type="AlphaFoldDB" id="A0A5J5K7N0"/>
<evidence type="ECO:0000259" key="1">
    <source>
        <dbReference type="Pfam" id="PF13401"/>
    </source>
</evidence>
<organism evidence="2 3">
    <name type="scientific">Microbispora cellulosiformans</name>
    <dbReference type="NCBI Taxonomy" id="2614688"/>
    <lineage>
        <taxon>Bacteria</taxon>
        <taxon>Bacillati</taxon>
        <taxon>Actinomycetota</taxon>
        <taxon>Actinomycetes</taxon>
        <taxon>Streptosporangiales</taxon>
        <taxon>Streptosporangiaceae</taxon>
        <taxon>Microbispora</taxon>
    </lineage>
</organism>
<dbReference type="PANTHER" id="PTHR47691:SF3">
    <property type="entry name" value="HTH-TYPE TRANSCRIPTIONAL REGULATOR RV0890C-RELATED"/>
    <property type="match status" value="1"/>
</dbReference>
<protein>
    <submittedName>
        <fullName evidence="2">AAA family ATPase</fullName>
    </submittedName>
</protein>
<dbReference type="Gene3D" id="1.25.40.10">
    <property type="entry name" value="Tetratricopeptide repeat domain"/>
    <property type="match status" value="1"/>
</dbReference>
<dbReference type="GO" id="GO:0016887">
    <property type="term" value="F:ATP hydrolysis activity"/>
    <property type="evidence" value="ECO:0007669"/>
    <property type="project" value="InterPro"/>
</dbReference>
<dbReference type="InterPro" id="IPR027417">
    <property type="entry name" value="P-loop_NTPase"/>
</dbReference>
<dbReference type="InterPro" id="IPR011990">
    <property type="entry name" value="TPR-like_helical_dom_sf"/>
</dbReference>
<dbReference type="RefSeq" id="WP_150932062.1">
    <property type="nucleotide sequence ID" value="NZ_VYTZ01000002.1"/>
</dbReference>